<keyword evidence="2" id="KW-1185">Reference proteome</keyword>
<proteinExistence type="predicted"/>
<gene>
    <name evidence="1" type="ORF">EYF80_048975</name>
</gene>
<dbReference type="AlphaFoldDB" id="A0A4Z2FIW6"/>
<evidence type="ECO:0000313" key="1">
    <source>
        <dbReference type="EMBL" id="TNN40870.1"/>
    </source>
</evidence>
<dbReference type="Proteomes" id="UP000314294">
    <property type="component" value="Unassembled WGS sequence"/>
</dbReference>
<comment type="caution">
    <text evidence="1">The sequence shown here is derived from an EMBL/GenBank/DDBJ whole genome shotgun (WGS) entry which is preliminary data.</text>
</comment>
<organism evidence="1 2">
    <name type="scientific">Liparis tanakae</name>
    <name type="common">Tanaka's snailfish</name>
    <dbReference type="NCBI Taxonomy" id="230148"/>
    <lineage>
        <taxon>Eukaryota</taxon>
        <taxon>Metazoa</taxon>
        <taxon>Chordata</taxon>
        <taxon>Craniata</taxon>
        <taxon>Vertebrata</taxon>
        <taxon>Euteleostomi</taxon>
        <taxon>Actinopterygii</taxon>
        <taxon>Neopterygii</taxon>
        <taxon>Teleostei</taxon>
        <taxon>Neoteleostei</taxon>
        <taxon>Acanthomorphata</taxon>
        <taxon>Eupercaria</taxon>
        <taxon>Perciformes</taxon>
        <taxon>Cottioidei</taxon>
        <taxon>Cottales</taxon>
        <taxon>Liparidae</taxon>
        <taxon>Liparis</taxon>
    </lineage>
</organism>
<reference evidence="1 2" key="1">
    <citation type="submission" date="2019-03" db="EMBL/GenBank/DDBJ databases">
        <title>First draft genome of Liparis tanakae, snailfish: a comprehensive survey of snailfish specific genes.</title>
        <authorList>
            <person name="Kim W."/>
            <person name="Song I."/>
            <person name="Jeong J.-H."/>
            <person name="Kim D."/>
            <person name="Kim S."/>
            <person name="Ryu S."/>
            <person name="Song J.Y."/>
            <person name="Lee S.K."/>
        </authorList>
    </citation>
    <scope>NUCLEOTIDE SEQUENCE [LARGE SCALE GENOMIC DNA]</scope>
    <source>
        <tissue evidence="1">Muscle</tissue>
    </source>
</reference>
<accession>A0A4Z2FIW6</accession>
<protein>
    <submittedName>
        <fullName evidence="1">Uncharacterized protein</fullName>
    </submittedName>
</protein>
<name>A0A4Z2FIW6_9TELE</name>
<evidence type="ECO:0000313" key="2">
    <source>
        <dbReference type="Proteomes" id="UP000314294"/>
    </source>
</evidence>
<sequence>MHTFLQEMLGGVGRLQENVGVTLFLKDKEQGSDQLSVVPEAATCCLLIGEQRSSRLRGNRVDLHPRAAELELDRLSLTTERIIARELRLSSHSRGHTACC</sequence>
<dbReference type="EMBL" id="SRLO01001153">
    <property type="protein sequence ID" value="TNN40870.1"/>
    <property type="molecule type" value="Genomic_DNA"/>
</dbReference>